<evidence type="ECO:0000259" key="10">
    <source>
        <dbReference type="PROSITE" id="PS50003"/>
    </source>
</evidence>
<dbReference type="Proteomes" id="UP000510647">
    <property type="component" value="Chromosome 4"/>
</dbReference>
<dbReference type="PROSITE" id="PS50088">
    <property type="entry name" value="ANK_REPEAT"/>
    <property type="match status" value="2"/>
</dbReference>
<evidence type="ECO:0000256" key="5">
    <source>
        <dbReference type="ARBA" id="ARBA00023121"/>
    </source>
</evidence>
<keyword evidence="12" id="KW-1185">Reference proteome</keyword>
<feature type="compositionally biased region" description="Low complexity" evidence="9">
    <location>
        <begin position="479"/>
        <end position="493"/>
    </location>
</feature>
<dbReference type="SUPFAM" id="SSF48403">
    <property type="entry name" value="Ankyrin repeat"/>
    <property type="match status" value="1"/>
</dbReference>
<proteinExistence type="inferred from homology"/>
<dbReference type="SMART" id="SM00233">
    <property type="entry name" value="PH"/>
    <property type="match status" value="1"/>
</dbReference>
<keyword evidence="8" id="KW-0175">Coiled coil</keyword>
<evidence type="ECO:0000256" key="4">
    <source>
        <dbReference type="ARBA" id="ARBA00023055"/>
    </source>
</evidence>
<feature type="compositionally biased region" description="Polar residues" evidence="9">
    <location>
        <begin position="26"/>
        <end position="45"/>
    </location>
</feature>
<dbReference type="GO" id="GO:0030011">
    <property type="term" value="P:maintenance of cell polarity"/>
    <property type="evidence" value="ECO:0007669"/>
    <property type="project" value="TreeGrafter"/>
</dbReference>
<dbReference type="PROSITE" id="PS50297">
    <property type="entry name" value="ANK_REP_REGION"/>
    <property type="match status" value="1"/>
</dbReference>
<keyword evidence="4" id="KW-0445">Lipid transport</keyword>
<dbReference type="InterPro" id="IPR037239">
    <property type="entry name" value="OSBP_sf"/>
</dbReference>
<dbReference type="FunFam" id="2.40.160.120:FF:000008">
    <property type="entry name" value="Oxysterol binding protein (Osh1)"/>
    <property type="match status" value="1"/>
</dbReference>
<dbReference type="SMART" id="SM00248">
    <property type="entry name" value="ANK"/>
    <property type="match status" value="2"/>
</dbReference>
<dbReference type="Gene3D" id="2.30.29.30">
    <property type="entry name" value="Pleckstrin-homology domain (PH domain)/Phosphotyrosine-binding domain (PTB)"/>
    <property type="match status" value="1"/>
</dbReference>
<feature type="region of interest" description="Disordered" evidence="9">
    <location>
        <begin position="581"/>
        <end position="600"/>
    </location>
</feature>
<feature type="compositionally biased region" description="Polar residues" evidence="9">
    <location>
        <begin position="433"/>
        <end position="443"/>
    </location>
</feature>
<sequence length="1288" mass="145606">MSSLGQSPTAMDEQSKEELSQIPREITTSTDTGNRSDFDSDNGSHSISRPLLKLKLLDSLRQGNFDNLKQLIQSQFQPGDDPNVKAVKNLTLHYAVQVAPLSLIKEIVQEWCNQKESDVCLDINQIDENGNTPLHLAAFQTRGDVVAFLMDQPNINDCVLNNSQLQPIEVCKNLNIAQMMQVKRASYVAETAQEFRTAFNNRDFSHLESILSAPRNAELLDINGMDPETGDTVLHEFVKKRDVIMCRWLLEHGADPFKRDRQGRLPIDLVGKVNENNTATNTKVAIEVELKKLLSKAAKEQSVIDVTNNLNEPPTYKGYLKKWTNFAQGYKLRWFILSKDGKLSYFKDQADTRNACRGSLNMSSCYLHLDSSEKLKFEIIGGSDGTIRWHLKANHPIETNRWVWAIQGAIRFSKDREMVTKSGNIPPSLAMSRGTSPSTTLQKLHSYEAQRHSSQLHLTHDKREPSADHTQTKQHNRIPSSSSSKGKLSSTPSITSSDMGLSDNLTESGKMYVNKILENRLESTSRASSVKNFGAEFPNKDAYFVSGHSSSKSNIADANGNEGLPGDRSIAGSDLNYADDQTASVDGGTVSDEADDTEEISKDDEDVAVQYGPYAEKLAILQRSISMDLTSLTELLDSGIPGKEEWEIIRKSLASVLVTFEKLNSLTSARDKKLITILSKQRDVNNVWIQSVKDLEIELIDKSNRLASLDKERKNLKKLLQKGLLDAGETSNAPLSSLNGPNSMEETPNALDQIAKFIDATKDEDAGSETDEFYDAEELVEASNVEEEWTEPVEHEEDENEPLLAKEKEIVTEVPPIKKHKLPSYEEAERMPSEEVTKLGATNEKPMVKEEEGKIFAIVKTAEQTKKARLLMEEGSYLGYEDGVRRRLKLDKDDRPSIGLWSVLKSMVGKDMTRMTLPVTFNEPTSLLQRVAEDLEYTNLLDEAATFEDSTLRLLYIGAFTASSYASTIKRVAKPFNPLLGETFEYARPDKHYRFFTEQVSHHPPISATWTESPKWDFWGESNVDSKFNGRSFAFKHLGLWYIKMRPDDKSPDDIYTWKKPNNTVIGILVGNPQVDNHGDVKIVNHTTGDYCMLNFKARGWRSSGAYEVRGEVFNKQDKKMWVLGGHWNDCIYGKKVTSNDDNDFTLQKTTTTSSPTTTGPNFDGNKFLIWKANPRPEAPFNLTPFAITLNAPQPRLLPWLAPTDTRLRPDQRSMEEGRYDEAGEEKHRLEEKQRAARKKREAAKEQYHPRWFVKEIHPITKSPYWRFKGDYWSLRKQHKLNDCGDIF</sequence>
<dbReference type="Gene3D" id="3.30.70.3490">
    <property type="match status" value="1"/>
</dbReference>
<dbReference type="Pfam" id="PF00023">
    <property type="entry name" value="Ank"/>
    <property type="match status" value="2"/>
</dbReference>
<dbReference type="PROSITE" id="PS01013">
    <property type="entry name" value="OSBP"/>
    <property type="match status" value="1"/>
</dbReference>
<feature type="compositionally biased region" description="Polar residues" evidence="9">
    <location>
        <begin position="494"/>
        <end position="505"/>
    </location>
</feature>
<dbReference type="FunFam" id="1.25.40.20:FF:000308">
    <property type="entry name" value="Oxysterol-binding family protein"/>
    <property type="match status" value="1"/>
</dbReference>
<dbReference type="FunFam" id="1.25.40.20:FF:000436">
    <property type="entry name" value="Swh1p"/>
    <property type="match status" value="1"/>
</dbReference>
<dbReference type="InterPro" id="IPR000648">
    <property type="entry name" value="Oxysterol-bd"/>
</dbReference>
<organism evidence="11 12">
    <name type="scientific">Torulaspora globosa</name>
    <dbReference type="NCBI Taxonomy" id="48254"/>
    <lineage>
        <taxon>Eukaryota</taxon>
        <taxon>Fungi</taxon>
        <taxon>Dikarya</taxon>
        <taxon>Ascomycota</taxon>
        <taxon>Saccharomycotina</taxon>
        <taxon>Saccharomycetes</taxon>
        <taxon>Saccharomycetales</taxon>
        <taxon>Saccharomycetaceae</taxon>
        <taxon>Torulaspora</taxon>
    </lineage>
</organism>
<dbReference type="CDD" id="cd13292">
    <property type="entry name" value="PH_Osh1p_Osh2p_yeast"/>
    <property type="match status" value="1"/>
</dbReference>
<evidence type="ECO:0000256" key="2">
    <source>
        <dbReference type="ARBA" id="ARBA00022448"/>
    </source>
</evidence>
<dbReference type="GO" id="GO:0034727">
    <property type="term" value="P:piecemeal microautophagy of the nucleus"/>
    <property type="evidence" value="ECO:0007669"/>
    <property type="project" value="TreeGrafter"/>
</dbReference>
<evidence type="ECO:0000313" key="11">
    <source>
        <dbReference type="EMBL" id="QLQ80338.1"/>
    </source>
</evidence>
<dbReference type="GO" id="GO:0005829">
    <property type="term" value="C:cytosol"/>
    <property type="evidence" value="ECO:0007669"/>
    <property type="project" value="TreeGrafter"/>
</dbReference>
<accession>A0A7H9HRG3</accession>
<dbReference type="GO" id="GO:0032934">
    <property type="term" value="F:sterol binding"/>
    <property type="evidence" value="ECO:0007669"/>
    <property type="project" value="TreeGrafter"/>
</dbReference>
<dbReference type="GO" id="GO:0120015">
    <property type="term" value="F:sterol transfer activity"/>
    <property type="evidence" value="ECO:0007669"/>
    <property type="project" value="UniProtKB-ARBA"/>
</dbReference>
<dbReference type="PANTHER" id="PTHR10972">
    <property type="entry name" value="OXYSTEROL-BINDING PROTEIN-RELATED"/>
    <property type="match status" value="1"/>
</dbReference>
<dbReference type="Pfam" id="PF01237">
    <property type="entry name" value="Oxysterol_BP"/>
    <property type="match status" value="1"/>
</dbReference>
<evidence type="ECO:0000256" key="9">
    <source>
        <dbReference type="SAM" id="MobiDB-lite"/>
    </source>
</evidence>
<dbReference type="SUPFAM" id="SSF144000">
    <property type="entry name" value="Oxysterol-binding protein-like"/>
    <property type="match status" value="1"/>
</dbReference>
<keyword evidence="5" id="KW-0446">Lipid-binding</keyword>
<feature type="coiled-coil region" evidence="8">
    <location>
        <begin position="692"/>
        <end position="719"/>
    </location>
</feature>
<comment type="similarity">
    <text evidence="1 7">Belongs to the OSBP family.</text>
</comment>
<evidence type="ECO:0000256" key="8">
    <source>
        <dbReference type="SAM" id="Coils"/>
    </source>
</evidence>
<evidence type="ECO:0000256" key="7">
    <source>
        <dbReference type="RuleBase" id="RU003844"/>
    </source>
</evidence>
<feature type="region of interest" description="Disordered" evidence="9">
    <location>
        <begin position="1"/>
        <end position="45"/>
    </location>
</feature>
<dbReference type="InterPro" id="IPR018494">
    <property type="entry name" value="Oxysterol-bd_CS"/>
</dbReference>
<protein>
    <recommendedName>
        <fullName evidence="10">PH domain-containing protein</fullName>
    </recommendedName>
</protein>
<dbReference type="Gene3D" id="1.25.40.20">
    <property type="entry name" value="Ankyrin repeat-containing domain"/>
    <property type="match status" value="2"/>
</dbReference>
<feature type="region of interest" description="Disordered" evidence="9">
    <location>
        <begin position="1206"/>
        <end position="1243"/>
    </location>
</feature>
<dbReference type="SUPFAM" id="SSF50729">
    <property type="entry name" value="PH domain-like"/>
    <property type="match status" value="1"/>
</dbReference>
<evidence type="ECO:0000256" key="1">
    <source>
        <dbReference type="ARBA" id="ARBA00008842"/>
    </source>
</evidence>
<evidence type="ECO:0000256" key="6">
    <source>
        <dbReference type="PROSITE-ProRule" id="PRU00023"/>
    </source>
</evidence>
<dbReference type="FunFam" id="2.30.29.30:FF:000061">
    <property type="entry name" value="Oxysterol binding protein 1"/>
    <property type="match status" value="1"/>
</dbReference>
<feature type="region of interest" description="Disordered" evidence="9">
    <location>
        <begin position="421"/>
        <end position="505"/>
    </location>
</feature>
<dbReference type="PANTHER" id="PTHR10972:SF205">
    <property type="entry name" value="OXYSTEROL-BINDING PROTEIN 1"/>
    <property type="match status" value="1"/>
</dbReference>
<dbReference type="Pfam" id="PF00169">
    <property type="entry name" value="PH"/>
    <property type="match status" value="1"/>
</dbReference>
<dbReference type="GO" id="GO:0006887">
    <property type="term" value="P:exocytosis"/>
    <property type="evidence" value="ECO:0007669"/>
    <property type="project" value="TreeGrafter"/>
</dbReference>
<dbReference type="InterPro" id="IPR002110">
    <property type="entry name" value="Ankyrin_rpt"/>
</dbReference>
<keyword evidence="2" id="KW-0813">Transport</keyword>
<keyword evidence="6" id="KW-0040">ANK repeat</keyword>
<keyword evidence="3" id="KW-0597">Phosphoprotein</keyword>
<name>A0A7H9HRG3_9SACH</name>
<dbReference type="Gene3D" id="2.40.160.120">
    <property type="match status" value="1"/>
</dbReference>
<evidence type="ECO:0000256" key="3">
    <source>
        <dbReference type="ARBA" id="ARBA00022553"/>
    </source>
</evidence>
<dbReference type="PROSITE" id="PS50003">
    <property type="entry name" value="PH_DOMAIN"/>
    <property type="match status" value="1"/>
</dbReference>
<dbReference type="GO" id="GO:0006897">
    <property type="term" value="P:endocytosis"/>
    <property type="evidence" value="ECO:0007669"/>
    <property type="project" value="UniProtKB-ARBA"/>
</dbReference>
<dbReference type="OrthoDB" id="1854502at2759"/>
<feature type="repeat" description="ANK" evidence="6">
    <location>
        <begin position="229"/>
        <end position="261"/>
    </location>
</feature>
<feature type="region of interest" description="Disordered" evidence="9">
    <location>
        <begin position="548"/>
        <end position="574"/>
    </location>
</feature>
<feature type="repeat" description="ANK" evidence="6">
    <location>
        <begin position="129"/>
        <end position="151"/>
    </location>
</feature>
<feature type="domain" description="PH" evidence="10">
    <location>
        <begin position="313"/>
        <end position="411"/>
    </location>
</feature>
<evidence type="ECO:0000313" key="12">
    <source>
        <dbReference type="Proteomes" id="UP000510647"/>
    </source>
</evidence>
<dbReference type="InterPro" id="IPR036770">
    <property type="entry name" value="Ankyrin_rpt-contain_sf"/>
</dbReference>
<dbReference type="GO" id="GO:0005886">
    <property type="term" value="C:plasma membrane"/>
    <property type="evidence" value="ECO:0007669"/>
    <property type="project" value="TreeGrafter"/>
</dbReference>
<dbReference type="InterPro" id="IPR001849">
    <property type="entry name" value="PH_domain"/>
</dbReference>
<dbReference type="InterPro" id="IPR011993">
    <property type="entry name" value="PH-like_dom_sf"/>
</dbReference>
<feature type="compositionally biased region" description="Basic and acidic residues" evidence="9">
    <location>
        <begin position="1206"/>
        <end position="1235"/>
    </location>
</feature>
<gene>
    <name evidence="11" type="ORF">HG537_0D03390</name>
</gene>
<dbReference type="GO" id="GO:0005635">
    <property type="term" value="C:nuclear envelope"/>
    <property type="evidence" value="ECO:0007669"/>
    <property type="project" value="TreeGrafter"/>
</dbReference>
<dbReference type="EMBL" id="CP059270">
    <property type="protein sequence ID" value="QLQ80338.1"/>
    <property type="molecule type" value="Genomic_DNA"/>
</dbReference>
<feature type="compositionally biased region" description="Basic and acidic residues" evidence="9">
    <location>
        <begin position="458"/>
        <end position="471"/>
    </location>
</feature>
<reference evidence="11 12" key="1">
    <citation type="submission" date="2020-06" db="EMBL/GenBank/DDBJ databases">
        <title>The yeast mating-type switching endonuclease HO is a domesticated member of an unorthodox homing genetic element family.</title>
        <authorList>
            <person name="Coughlan A.Y."/>
            <person name="Lombardi L."/>
            <person name="Braun-Galleani S."/>
            <person name="Martos A.R."/>
            <person name="Galeote V."/>
            <person name="Bigey F."/>
            <person name="Dequin S."/>
            <person name="Byrne K.P."/>
            <person name="Wolfe K.H."/>
        </authorList>
    </citation>
    <scope>NUCLEOTIDE SEQUENCE [LARGE SCALE GENOMIC DNA]</scope>
    <source>
        <strain evidence="11 12">CBS2947</strain>
    </source>
</reference>
<dbReference type="GO" id="GO:0097038">
    <property type="term" value="C:perinuclear endoplasmic reticulum"/>
    <property type="evidence" value="ECO:0007669"/>
    <property type="project" value="TreeGrafter"/>
</dbReference>